<evidence type="ECO:0000313" key="3">
    <source>
        <dbReference type="EMBL" id="GAA4334409.1"/>
    </source>
</evidence>
<dbReference type="SUPFAM" id="SSF54506">
    <property type="entry name" value="Diaminopimelate epimerase-like"/>
    <property type="match status" value="2"/>
</dbReference>
<evidence type="ECO:0000256" key="2">
    <source>
        <dbReference type="ARBA" id="ARBA00023235"/>
    </source>
</evidence>
<dbReference type="GO" id="GO:0016853">
    <property type="term" value="F:isomerase activity"/>
    <property type="evidence" value="ECO:0007669"/>
    <property type="project" value="UniProtKB-KW"/>
</dbReference>
<accession>A0ABP8H4X0</accession>
<dbReference type="Pfam" id="PF04303">
    <property type="entry name" value="PrpF"/>
    <property type="match status" value="1"/>
</dbReference>
<dbReference type="Gene3D" id="3.10.310.10">
    <property type="entry name" value="Diaminopimelate Epimerase, Chain A, domain 1"/>
    <property type="match status" value="2"/>
</dbReference>
<dbReference type="PANTHER" id="PTHR43709">
    <property type="entry name" value="ACONITATE ISOMERASE-RELATED"/>
    <property type="match status" value="1"/>
</dbReference>
<keyword evidence="4" id="KW-1185">Reference proteome</keyword>
<reference evidence="4" key="1">
    <citation type="journal article" date="2019" name="Int. J. Syst. Evol. Microbiol.">
        <title>The Global Catalogue of Microorganisms (GCM) 10K type strain sequencing project: providing services to taxonomists for standard genome sequencing and annotation.</title>
        <authorList>
            <consortium name="The Broad Institute Genomics Platform"/>
            <consortium name="The Broad Institute Genome Sequencing Center for Infectious Disease"/>
            <person name="Wu L."/>
            <person name="Ma J."/>
        </authorList>
    </citation>
    <scope>NUCLEOTIDE SEQUENCE [LARGE SCALE GENOMIC DNA]</scope>
    <source>
        <strain evidence="4">JCM 17666</strain>
    </source>
</reference>
<evidence type="ECO:0000313" key="4">
    <source>
        <dbReference type="Proteomes" id="UP001501671"/>
    </source>
</evidence>
<comment type="caution">
    <text evidence="3">The sequence shown here is derived from an EMBL/GenBank/DDBJ whole genome shotgun (WGS) entry which is preliminary data.</text>
</comment>
<name>A0ABP8H4X0_9BURK</name>
<evidence type="ECO:0000256" key="1">
    <source>
        <dbReference type="ARBA" id="ARBA00007673"/>
    </source>
</evidence>
<dbReference type="Proteomes" id="UP001501671">
    <property type="component" value="Unassembled WGS sequence"/>
</dbReference>
<dbReference type="RefSeq" id="WP_345250228.1">
    <property type="nucleotide sequence ID" value="NZ_BAABFO010000012.1"/>
</dbReference>
<dbReference type="EMBL" id="BAABFO010000012">
    <property type="protein sequence ID" value="GAA4334409.1"/>
    <property type="molecule type" value="Genomic_DNA"/>
</dbReference>
<dbReference type="InterPro" id="IPR007400">
    <property type="entry name" value="PrpF-like"/>
</dbReference>
<keyword evidence="2 3" id="KW-0413">Isomerase</keyword>
<gene>
    <name evidence="3" type="primary">prpF_2</name>
    <name evidence="3" type="ORF">GCM10023144_26620</name>
</gene>
<protein>
    <submittedName>
        <fullName evidence="3">2-methylaconitate cis-trans isomerase PrpF</fullName>
    </submittedName>
</protein>
<organism evidence="3 4">
    <name type="scientific">Pigmentiphaga soli</name>
    <dbReference type="NCBI Taxonomy" id="1007095"/>
    <lineage>
        <taxon>Bacteria</taxon>
        <taxon>Pseudomonadati</taxon>
        <taxon>Pseudomonadota</taxon>
        <taxon>Betaproteobacteria</taxon>
        <taxon>Burkholderiales</taxon>
        <taxon>Alcaligenaceae</taxon>
        <taxon>Pigmentiphaga</taxon>
    </lineage>
</organism>
<comment type="similarity">
    <text evidence="1">Belongs to the PrpF family.</text>
</comment>
<sequence>MKQYRLPAVFARGGTSKGLLLHRRDLPADRKQWDPLFLGAMGSPDPYGRQLDGMGGGLSSLSKICVMGPPTRPDADVDYTFAQVLIKQSHVDYQPLCGNMSAPVGPFAVDEGLVKVEGDTAVVRIHNTNTGKIIVSTFPMEGGLAAVDGDLEIPGVSGTGAPLRLDFLDPGGASTGKLLPTGKVLDVLEVPGYGPIEASLIDASNACVFVRASDLGLTGKETPVEIEDNAALMARLSAIRIAASLRMGLARDEAEAAAKTAIPFIGFVAPASDFTTLSGQTIPGGSVDLIARVISNGQPHRALPLGVSMCMAVTARITGTIVQQATRAPDGPNDDLRIGMPSGILKVAAEVVQENGQWHVRRGGFYRTQRRLFEGTLLVRGAAGAGIPPTR</sequence>
<dbReference type="PANTHER" id="PTHR43709:SF2">
    <property type="entry name" value="DUF453 DOMAIN PROTEIN (AFU_ORTHOLOGUE AFUA_6G00360)"/>
    <property type="match status" value="1"/>
</dbReference>
<proteinExistence type="inferred from homology"/>